<feature type="signal peptide" evidence="6">
    <location>
        <begin position="1"/>
        <end position="27"/>
    </location>
</feature>
<reference evidence="9" key="1">
    <citation type="journal article" date="2019" name="Int. J. Syst. Evol. Microbiol.">
        <title>The Global Catalogue of Microorganisms (GCM) 10K type strain sequencing project: providing services to taxonomists for standard genome sequencing and annotation.</title>
        <authorList>
            <consortium name="The Broad Institute Genomics Platform"/>
            <consortium name="The Broad Institute Genome Sequencing Center for Infectious Disease"/>
            <person name="Wu L."/>
            <person name="Ma J."/>
        </authorList>
    </citation>
    <scope>NUCLEOTIDE SEQUENCE [LARGE SCALE GENOMIC DNA]</scope>
    <source>
        <strain evidence="9">IBRC-M 10987</strain>
    </source>
</reference>
<evidence type="ECO:0000256" key="4">
    <source>
        <dbReference type="ARBA" id="ARBA00022729"/>
    </source>
</evidence>
<evidence type="ECO:0000256" key="2">
    <source>
        <dbReference type="ARBA" id="ARBA00008814"/>
    </source>
</evidence>
<evidence type="ECO:0000256" key="5">
    <source>
        <dbReference type="SAM" id="MobiDB-lite"/>
    </source>
</evidence>
<keyword evidence="4 6" id="KW-0732">Signal</keyword>
<evidence type="ECO:0000313" key="9">
    <source>
        <dbReference type="Proteomes" id="UP001595715"/>
    </source>
</evidence>
<dbReference type="RefSeq" id="WP_377717609.1">
    <property type="nucleotide sequence ID" value="NZ_JBHSAM010000014.1"/>
</dbReference>
<dbReference type="Pfam" id="PF01497">
    <property type="entry name" value="Peripla_BP_2"/>
    <property type="match status" value="1"/>
</dbReference>
<keyword evidence="9" id="KW-1185">Reference proteome</keyword>
<accession>A0ABV8JY26</accession>
<keyword evidence="3" id="KW-0813">Transport</keyword>
<feature type="region of interest" description="Disordered" evidence="5">
    <location>
        <begin position="31"/>
        <end position="65"/>
    </location>
</feature>
<feature type="compositionally biased region" description="Low complexity" evidence="5">
    <location>
        <begin position="31"/>
        <end position="53"/>
    </location>
</feature>
<organism evidence="8 9">
    <name type="scientific">Paenibacillus xanthanilyticus</name>
    <dbReference type="NCBI Taxonomy" id="1783531"/>
    <lineage>
        <taxon>Bacteria</taxon>
        <taxon>Bacillati</taxon>
        <taxon>Bacillota</taxon>
        <taxon>Bacilli</taxon>
        <taxon>Bacillales</taxon>
        <taxon>Paenibacillaceae</taxon>
        <taxon>Paenibacillus</taxon>
    </lineage>
</organism>
<feature type="domain" description="Fe/B12 periplasmic-binding" evidence="7">
    <location>
        <begin position="84"/>
        <end position="353"/>
    </location>
</feature>
<dbReference type="EMBL" id="JBHSAM010000014">
    <property type="protein sequence ID" value="MFC4098913.1"/>
    <property type="molecule type" value="Genomic_DNA"/>
</dbReference>
<dbReference type="SUPFAM" id="SSF53807">
    <property type="entry name" value="Helical backbone' metal receptor"/>
    <property type="match status" value="1"/>
</dbReference>
<feature type="chain" id="PRO_5045456069" evidence="6">
    <location>
        <begin position="28"/>
        <end position="353"/>
    </location>
</feature>
<evidence type="ECO:0000313" key="8">
    <source>
        <dbReference type="EMBL" id="MFC4098913.1"/>
    </source>
</evidence>
<dbReference type="PROSITE" id="PS50983">
    <property type="entry name" value="FE_B12_PBP"/>
    <property type="match status" value="1"/>
</dbReference>
<evidence type="ECO:0000256" key="1">
    <source>
        <dbReference type="ARBA" id="ARBA00004196"/>
    </source>
</evidence>
<evidence type="ECO:0000256" key="6">
    <source>
        <dbReference type="SAM" id="SignalP"/>
    </source>
</evidence>
<comment type="subcellular location">
    <subcellularLocation>
        <location evidence="1">Cell envelope</location>
    </subcellularLocation>
</comment>
<dbReference type="Proteomes" id="UP001595715">
    <property type="component" value="Unassembled WGS sequence"/>
</dbReference>
<sequence>MSRFRTSMLFIVFAIVLVLATACGNNANNASSTNGGNSANGANNAASTNAGANEQATDTADTTSETRSIKHALGELPITGVPQKIVVLEWTYAEDLLMVGVQPAGVADIENMKKWVSPPTALSADVTDVGTRQEPNLETIAALEPDLIIGVKFRHEATYDQLNAIAPTLLFDPYPAEGQGDQYQEMIETFKTIADVVGKTAEADKVLADLQQAYDDGKAKLAAAGKEGAQIALAMPWVDQNAVTFRVSTDNALAIKVLEQLGLKNTFKPAQFEVYGYSQGGVELLQQVPDANYLHITNEDNVMGVLEKNAVWTGLNFVKENRVFALGGDTWPYGGPHSAKLLAERAVSVLTGQ</sequence>
<dbReference type="CDD" id="cd01146">
    <property type="entry name" value="FhuD"/>
    <property type="match status" value="1"/>
</dbReference>
<name>A0ABV8JY26_9BACL</name>
<protein>
    <submittedName>
        <fullName evidence="8">ABC transporter substrate-binding protein</fullName>
    </submittedName>
</protein>
<gene>
    <name evidence="8" type="ORF">ACFOZ8_04510</name>
</gene>
<proteinExistence type="inferred from homology"/>
<dbReference type="PANTHER" id="PTHR30532:SF29">
    <property type="entry name" value="FE(3+) DICITRATE-BINDING PERIPLASMIC PROTEIN"/>
    <property type="match status" value="1"/>
</dbReference>
<feature type="compositionally biased region" description="Polar residues" evidence="5">
    <location>
        <begin position="54"/>
        <end position="65"/>
    </location>
</feature>
<dbReference type="InterPro" id="IPR051313">
    <property type="entry name" value="Bact_iron-sidero_bind"/>
</dbReference>
<dbReference type="PANTHER" id="PTHR30532">
    <property type="entry name" value="IRON III DICITRATE-BINDING PERIPLASMIC PROTEIN"/>
    <property type="match status" value="1"/>
</dbReference>
<dbReference type="Gene3D" id="3.40.50.1980">
    <property type="entry name" value="Nitrogenase molybdenum iron protein domain"/>
    <property type="match status" value="2"/>
</dbReference>
<dbReference type="InterPro" id="IPR002491">
    <property type="entry name" value="ABC_transptr_periplasmic_BD"/>
</dbReference>
<dbReference type="PROSITE" id="PS51257">
    <property type="entry name" value="PROKAR_LIPOPROTEIN"/>
    <property type="match status" value="1"/>
</dbReference>
<dbReference type="PRINTS" id="PR01715">
    <property type="entry name" value="FERRIBNDNGPP"/>
</dbReference>
<comment type="similarity">
    <text evidence="2">Belongs to the bacterial solute-binding protein 8 family.</text>
</comment>
<evidence type="ECO:0000259" key="7">
    <source>
        <dbReference type="PROSITE" id="PS50983"/>
    </source>
</evidence>
<comment type="caution">
    <text evidence="8">The sequence shown here is derived from an EMBL/GenBank/DDBJ whole genome shotgun (WGS) entry which is preliminary data.</text>
</comment>
<evidence type="ECO:0000256" key="3">
    <source>
        <dbReference type="ARBA" id="ARBA00022448"/>
    </source>
</evidence>